<evidence type="ECO:0000313" key="2">
    <source>
        <dbReference type="EMBL" id="RJL35921.1"/>
    </source>
</evidence>
<organism evidence="2 3">
    <name type="scientific">Bailinhaonella thermotolerans</name>
    <dbReference type="NCBI Taxonomy" id="1070861"/>
    <lineage>
        <taxon>Bacteria</taxon>
        <taxon>Bacillati</taxon>
        <taxon>Actinomycetota</taxon>
        <taxon>Actinomycetes</taxon>
        <taxon>Streptosporangiales</taxon>
        <taxon>Streptosporangiaceae</taxon>
        <taxon>Bailinhaonella</taxon>
    </lineage>
</organism>
<dbReference type="Pfam" id="PF06742">
    <property type="entry name" value="DUF1214"/>
    <property type="match status" value="1"/>
</dbReference>
<gene>
    <name evidence="2" type="ORF">D5H75_03900</name>
</gene>
<protein>
    <submittedName>
        <fullName evidence="2">DUF1214 domain-containing protein</fullName>
    </submittedName>
</protein>
<dbReference type="SUPFAM" id="SSF160935">
    <property type="entry name" value="VPA0735-like"/>
    <property type="match status" value="1"/>
</dbReference>
<accession>A0A3A4B430</accession>
<feature type="domain" description="DUF1214" evidence="1">
    <location>
        <begin position="268"/>
        <end position="337"/>
    </location>
</feature>
<keyword evidence="3" id="KW-1185">Reference proteome</keyword>
<evidence type="ECO:0000259" key="1">
    <source>
        <dbReference type="Pfam" id="PF06742"/>
    </source>
</evidence>
<dbReference type="AlphaFoldDB" id="A0A3A4B430"/>
<comment type="caution">
    <text evidence="2">The sequence shown here is derived from an EMBL/GenBank/DDBJ whole genome shotgun (WGS) entry which is preliminary data.</text>
</comment>
<dbReference type="InterPro" id="IPR010621">
    <property type="entry name" value="DUF1214"/>
</dbReference>
<reference evidence="2 3" key="1">
    <citation type="submission" date="2018-09" db="EMBL/GenBank/DDBJ databases">
        <title>YIM 75507 draft genome.</title>
        <authorList>
            <person name="Tang S."/>
            <person name="Feng Y."/>
        </authorList>
    </citation>
    <scope>NUCLEOTIDE SEQUENCE [LARGE SCALE GENOMIC DNA]</scope>
    <source>
        <strain evidence="2 3">YIM 75507</strain>
    </source>
</reference>
<evidence type="ECO:0000313" key="3">
    <source>
        <dbReference type="Proteomes" id="UP000265768"/>
    </source>
</evidence>
<dbReference type="Gene3D" id="2.60.120.1600">
    <property type="match status" value="1"/>
</dbReference>
<dbReference type="RefSeq" id="WP_119924894.1">
    <property type="nucleotide sequence ID" value="NZ_QZEY01000001.1"/>
</dbReference>
<proteinExistence type="predicted"/>
<sequence length="352" mass="38528">MDAAPETRRALGELVGELGSLQEGLDRLPGAPLDEASRIDGCRWLLTLFQVAVDIHLRADPRAPRFRTLLGPERKWGGDSPDAEFLHTPLDPACRYLVTGRRADAAYLSLTVYGGPGEGRFSTRIIGSAGHRELAEEFTIMLSAGPPPDSFEGAWLRLEPDAECAITRSYVGAPGRDEHASWRIRALDPPPPREAGDDQSAAALRAARTWLREQASLLFHLSDDNRVDPPFPVPRETLGWAAGDAAYAAGSYCLAEDEALVIRGPRVECEFWNMTLWNPFMHSFGGERAGLNSARLVTGPDGSWEIVVAHRDPGHPNWVSTAGRPRGRMWFRWFLPEGTPPAPAVTVVRAAG</sequence>
<name>A0A3A4B430_9ACTN</name>
<dbReference type="EMBL" id="QZEY01000001">
    <property type="protein sequence ID" value="RJL35921.1"/>
    <property type="molecule type" value="Genomic_DNA"/>
</dbReference>
<dbReference type="Proteomes" id="UP000265768">
    <property type="component" value="Unassembled WGS sequence"/>
</dbReference>
<dbReference type="OrthoDB" id="3204158at2"/>